<proteinExistence type="predicted"/>
<dbReference type="Proteomes" id="UP001158576">
    <property type="component" value="Chromosome 2"/>
</dbReference>
<sequence length="226" mass="25076">MIMHRDQINGIDVFMLVQDILCSKTWLEENSSINNTRSAFLSSGQQSVGQIPGSAPNITLLIEGGDKIGENMIISVANISETLSAEFVDCDLHAKSITLPIIKNKTTTSVGEYLKTTVSTSSSFNMLRFSMDIDELTAFEVKCEVLLNENEGSVESSGSGEGKSSRAVLSEAKWRLHLAQHLKHVSIFYEASRFQVVVSQDPDELVQLMRAEFNIMKLIRKTKEVK</sequence>
<protein>
    <submittedName>
        <fullName evidence="1">Oidioi.mRNA.OKI2018_I69.chr2.g4208.t1.cds</fullName>
    </submittedName>
</protein>
<accession>A0ABN7SWL5</accession>
<evidence type="ECO:0000313" key="1">
    <source>
        <dbReference type="EMBL" id="CAG5109704.1"/>
    </source>
</evidence>
<evidence type="ECO:0000313" key="2">
    <source>
        <dbReference type="Proteomes" id="UP001158576"/>
    </source>
</evidence>
<name>A0ABN7SWL5_OIKDI</name>
<keyword evidence="2" id="KW-1185">Reference proteome</keyword>
<reference evidence="1 2" key="1">
    <citation type="submission" date="2021-04" db="EMBL/GenBank/DDBJ databases">
        <authorList>
            <person name="Bliznina A."/>
        </authorList>
    </citation>
    <scope>NUCLEOTIDE SEQUENCE [LARGE SCALE GENOMIC DNA]</scope>
</reference>
<dbReference type="EMBL" id="OU015567">
    <property type="protein sequence ID" value="CAG5109704.1"/>
    <property type="molecule type" value="Genomic_DNA"/>
</dbReference>
<gene>
    <name evidence="1" type="ORF">OKIOD_LOCUS12973</name>
</gene>
<organism evidence="1 2">
    <name type="scientific">Oikopleura dioica</name>
    <name type="common">Tunicate</name>
    <dbReference type="NCBI Taxonomy" id="34765"/>
    <lineage>
        <taxon>Eukaryota</taxon>
        <taxon>Metazoa</taxon>
        <taxon>Chordata</taxon>
        <taxon>Tunicata</taxon>
        <taxon>Appendicularia</taxon>
        <taxon>Copelata</taxon>
        <taxon>Oikopleuridae</taxon>
        <taxon>Oikopleura</taxon>
    </lineage>
</organism>